<dbReference type="GO" id="GO:0006313">
    <property type="term" value="P:DNA transposition"/>
    <property type="evidence" value="ECO:0007669"/>
    <property type="project" value="InterPro"/>
</dbReference>
<dbReference type="PANTHER" id="PTHR33055">
    <property type="entry name" value="TRANSPOSASE FOR INSERTION SEQUENCE ELEMENT IS1111A"/>
    <property type="match status" value="1"/>
</dbReference>
<dbReference type="InterPro" id="IPR002525">
    <property type="entry name" value="Transp_IS110-like_N"/>
</dbReference>
<dbReference type="InterPro" id="IPR047650">
    <property type="entry name" value="Transpos_IS110"/>
</dbReference>
<dbReference type="Pfam" id="PF02371">
    <property type="entry name" value="Transposase_20"/>
    <property type="match status" value="1"/>
</dbReference>
<dbReference type="NCBIfam" id="NF033542">
    <property type="entry name" value="transpos_IS110"/>
    <property type="match status" value="1"/>
</dbReference>
<proteinExistence type="predicted"/>
<dbReference type="InterPro" id="IPR003346">
    <property type="entry name" value="Transposase_20"/>
</dbReference>
<feature type="domain" description="Transposase IS110-like N-terminal" evidence="2">
    <location>
        <begin position="41"/>
        <end position="158"/>
    </location>
</feature>
<dbReference type="PANTHER" id="PTHR33055:SF13">
    <property type="entry name" value="TRANSPOSASE"/>
    <property type="match status" value="1"/>
</dbReference>
<dbReference type="GO" id="GO:0003677">
    <property type="term" value="F:DNA binding"/>
    <property type="evidence" value="ECO:0007669"/>
    <property type="project" value="InterPro"/>
</dbReference>
<accession>A0A8F5GYI1</accession>
<dbReference type="RefSeq" id="WP_218259556.1">
    <property type="nucleotide sequence ID" value="NZ_CP077713.1"/>
</dbReference>
<feature type="coiled-coil region" evidence="1">
    <location>
        <begin position="132"/>
        <end position="228"/>
    </location>
</feature>
<evidence type="ECO:0000259" key="2">
    <source>
        <dbReference type="Pfam" id="PF01548"/>
    </source>
</evidence>
<dbReference type="Pfam" id="PF01548">
    <property type="entry name" value="DEDD_Tnp_IS110"/>
    <property type="match status" value="1"/>
</dbReference>
<reference evidence="4 5" key="1">
    <citation type="journal article" date="2021" name="Environ. Microbiol.">
        <title>New insights into the diversity and evolution of the archaeal mobilome from three complete genomes of Saccharolobus shibatae.</title>
        <authorList>
            <person name="Medvedeva S."/>
            <person name="Brandt D."/>
            <person name="Cvirkaite-Krupovic V."/>
            <person name="Liu Y."/>
            <person name="Severinov K."/>
            <person name="Ishino S."/>
            <person name="Ishino Y."/>
            <person name="Prangishvili D."/>
            <person name="Kalinowski J."/>
            <person name="Krupovic M."/>
        </authorList>
    </citation>
    <scope>NUCLEOTIDE SEQUENCE [LARGE SCALE GENOMIC DNA]</scope>
    <source>
        <strain evidence="4 5">S38A</strain>
    </source>
</reference>
<evidence type="ECO:0000313" key="4">
    <source>
        <dbReference type="EMBL" id="QXJ34259.1"/>
    </source>
</evidence>
<dbReference type="GO" id="GO:0004803">
    <property type="term" value="F:transposase activity"/>
    <property type="evidence" value="ECO:0007669"/>
    <property type="project" value="InterPro"/>
</dbReference>
<dbReference type="Proteomes" id="UP000694036">
    <property type="component" value="Chromosome"/>
</dbReference>
<keyword evidence="5" id="KW-1185">Reference proteome</keyword>
<dbReference type="AlphaFoldDB" id="A0A8F5GYI1"/>
<gene>
    <name evidence="4" type="ORF">J5U22_00805</name>
</gene>
<name>A0A8F5GYI1_9CREN</name>
<dbReference type="GeneID" id="65556243"/>
<sequence>MIKDFVSKAFAIDISQSKLTAAKGELVLKQEKPSVTVKEVKEFPYNNEGIEELIKFLEGYNEGILEATGVYFYYLHEKLTEKGFKVTVVNPAHLTEILGKKTDKLDAQRLLVAYMTGVIKGSYIPTGEIKELRELTRHRENLVSKITQVKNEIRKTLEIAGYKIEPFDKKGRQLLEKLAKGEELSKEEKEELKEKLGRNLNDAEKLTLKQLVELLKSLEDMVKEVEDMIISKIPKPVIELSKIPGIGLITAATIYAEFGDISRFPNSKAARAYAGFAPRTKQSGNSESHSGMIRGNKRLRRGFYLAARSARWLEPFNEFYERLIARGKSVRQATCALAGKLACIAYHVLKDGVYKGIVKKRFRVPKGGEVNVKDFDVGDALDSLSP</sequence>
<evidence type="ECO:0000259" key="3">
    <source>
        <dbReference type="Pfam" id="PF02371"/>
    </source>
</evidence>
<evidence type="ECO:0000313" key="5">
    <source>
        <dbReference type="Proteomes" id="UP000694036"/>
    </source>
</evidence>
<evidence type="ECO:0000256" key="1">
    <source>
        <dbReference type="SAM" id="Coils"/>
    </source>
</evidence>
<protein>
    <submittedName>
        <fullName evidence="4">Putative transposase</fullName>
    </submittedName>
</protein>
<dbReference type="EMBL" id="CP077713">
    <property type="protein sequence ID" value="QXJ34259.1"/>
    <property type="molecule type" value="Genomic_DNA"/>
</dbReference>
<organism evidence="4 5">
    <name type="scientific">Saccharolobus shibatae</name>
    <dbReference type="NCBI Taxonomy" id="2286"/>
    <lineage>
        <taxon>Archaea</taxon>
        <taxon>Thermoproteota</taxon>
        <taxon>Thermoprotei</taxon>
        <taxon>Sulfolobales</taxon>
        <taxon>Sulfolobaceae</taxon>
        <taxon>Saccharolobus</taxon>
    </lineage>
</organism>
<feature type="domain" description="Transposase IS116/IS110/IS902 C-terminal" evidence="3">
    <location>
        <begin position="240"/>
        <end position="320"/>
    </location>
</feature>
<keyword evidence="1" id="KW-0175">Coiled coil</keyword>